<gene>
    <name evidence="2" type="ORF">PEVE_00035239</name>
</gene>
<comment type="caution">
    <text evidence="2">The sequence shown here is derived from an EMBL/GenBank/DDBJ whole genome shotgun (WGS) entry which is preliminary data.</text>
</comment>
<feature type="non-terminal residue" evidence="2">
    <location>
        <position position="1"/>
    </location>
</feature>
<name>A0ABN8MK28_9CNID</name>
<dbReference type="Proteomes" id="UP001159427">
    <property type="component" value="Unassembled WGS sequence"/>
</dbReference>
<organism evidence="2 3">
    <name type="scientific">Porites evermanni</name>
    <dbReference type="NCBI Taxonomy" id="104178"/>
    <lineage>
        <taxon>Eukaryota</taxon>
        <taxon>Metazoa</taxon>
        <taxon>Cnidaria</taxon>
        <taxon>Anthozoa</taxon>
        <taxon>Hexacorallia</taxon>
        <taxon>Scleractinia</taxon>
        <taxon>Fungiina</taxon>
        <taxon>Poritidae</taxon>
        <taxon>Porites</taxon>
    </lineage>
</organism>
<evidence type="ECO:0000313" key="3">
    <source>
        <dbReference type="Proteomes" id="UP001159427"/>
    </source>
</evidence>
<evidence type="ECO:0000259" key="1">
    <source>
        <dbReference type="Pfam" id="PF20700"/>
    </source>
</evidence>
<evidence type="ECO:0000313" key="2">
    <source>
        <dbReference type="EMBL" id="CAH3028945.1"/>
    </source>
</evidence>
<proteinExistence type="predicted"/>
<dbReference type="EMBL" id="CALNXI010000543">
    <property type="protein sequence ID" value="CAH3028945.1"/>
    <property type="molecule type" value="Genomic_DNA"/>
</dbReference>
<dbReference type="Pfam" id="PF20700">
    <property type="entry name" value="Mutator"/>
    <property type="match status" value="1"/>
</dbReference>
<sequence>KEKYQVLTGDDHSTVIARVREEVGSNLEKWSHVNHVTCTLTKGLYEGKGMDFDPDNDRINDSIIDHIKTCFLAPFTTTKTMLLAFLRELGLLCHTALGSH</sequence>
<keyword evidence="3" id="KW-1185">Reference proteome</keyword>
<protein>
    <recommendedName>
        <fullName evidence="1">Mutator-like transposase domain-containing protein</fullName>
    </recommendedName>
</protein>
<reference evidence="2 3" key="1">
    <citation type="submission" date="2022-05" db="EMBL/GenBank/DDBJ databases">
        <authorList>
            <consortium name="Genoscope - CEA"/>
            <person name="William W."/>
        </authorList>
    </citation>
    <scope>NUCLEOTIDE SEQUENCE [LARGE SCALE GENOMIC DNA]</scope>
</reference>
<accession>A0ABN8MK28</accession>
<dbReference type="InterPro" id="IPR049012">
    <property type="entry name" value="Mutator_transp_dom"/>
</dbReference>
<feature type="domain" description="Mutator-like transposase" evidence="1">
    <location>
        <begin position="3"/>
        <end position="100"/>
    </location>
</feature>